<reference evidence="1" key="1">
    <citation type="submission" date="2014-11" db="EMBL/GenBank/DDBJ databases">
        <authorList>
            <person name="Amaro Gonzalez C."/>
        </authorList>
    </citation>
    <scope>NUCLEOTIDE SEQUENCE</scope>
</reference>
<proteinExistence type="predicted"/>
<sequence>MTTHQNGCKFTGPKRFINCLVCTDDLTHLETSTIYCDWQRNVPERADPLENYCKKYSHGQSTSLAQVTDMDPPECLGCL</sequence>
<reference evidence="1" key="2">
    <citation type="journal article" date="2015" name="Fish Shellfish Immunol.">
        <title>Early steps in the European eel (Anguilla anguilla)-Vibrio vulnificus interaction in the gills: Role of the RtxA13 toxin.</title>
        <authorList>
            <person name="Callol A."/>
            <person name="Pajuelo D."/>
            <person name="Ebbesson L."/>
            <person name="Teles M."/>
            <person name="MacKenzie S."/>
            <person name="Amaro C."/>
        </authorList>
    </citation>
    <scope>NUCLEOTIDE SEQUENCE</scope>
</reference>
<protein>
    <submittedName>
        <fullName evidence="1">Uncharacterized protein</fullName>
    </submittedName>
</protein>
<dbReference type="EMBL" id="GBXM01000122">
    <property type="protein sequence ID" value="JAI08456.1"/>
    <property type="molecule type" value="Transcribed_RNA"/>
</dbReference>
<accession>A0A0E9Y2I9</accession>
<name>A0A0E9Y2I9_ANGAN</name>
<organism evidence="1">
    <name type="scientific">Anguilla anguilla</name>
    <name type="common">European freshwater eel</name>
    <name type="synonym">Muraena anguilla</name>
    <dbReference type="NCBI Taxonomy" id="7936"/>
    <lineage>
        <taxon>Eukaryota</taxon>
        <taxon>Metazoa</taxon>
        <taxon>Chordata</taxon>
        <taxon>Craniata</taxon>
        <taxon>Vertebrata</taxon>
        <taxon>Euteleostomi</taxon>
        <taxon>Actinopterygii</taxon>
        <taxon>Neopterygii</taxon>
        <taxon>Teleostei</taxon>
        <taxon>Anguilliformes</taxon>
        <taxon>Anguillidae</taxon>
        <taxon>Anguilla</taxon>
    </lineage>
</organism>
<evidence type="ECO:0000313" key="1">
    <source>
        <dbReference type="EMBL" id="JAI08456.1"/>
    </source>
</evidence>
<dbReference type="AlphaFoldDB" id="A0A0E9Y2I9"/>